<gene>
    <name evidence="2" type="ORF">GCM10011335_23980</name>
</gene>
<dbReference type="AlphaFoldDB" id="A0A916XXU5"/>
<evidence type="ECO:0000313" key="3">
    <source>
        <dbReference type="Proteomes" id="UP000613160"/>
    </source>
</evidence>
<keyword evidence="3" id="KW-1185">Reference proteome</keyword>
<dbReference type="GO" id="GO:0016747">
    <property type="term" value="F:acyltransferase activity, transferring groups other than amino-acyl groups"/>
    <property type="evidence" value="ECO:0007669"/>
    <property type="project" value="InterPro"/>
</dbReference>
<accession>A0A916XXU5</accession>
<protein>
    <submittedName>
        <fullName evidence="2">N-acetyltransferase</fullName>
    </submittedName>
</protein>
<dbReference type="InterPro" id="IPR051531">
    <property type="entry name" value="N-acetyltransferase"/>
</dbReference>
<evidence type="ECO:0000313" key="2">
    <source>
        <dbReference type="EMBL" id="GGD20266.1"/>
    </source>
</evidence>
<dbReference type="Proteomes" id="UP000613160">
    <property type="component" value="Unassembled WGS sequence"/>
</dbReference>
<sequence>MIPFETERLRVRRWEERDRPAFHRLNSDPEVMRFFPFRRDRAESDAMLDRLNARLDRDGMTFFALETKADGALVGMTGLARLGPDLPFAPGVEIGWRLFPEVWGKGYATEAARACLDRAFSTVAPDAVVSFCVAGNHASEAVMQRLGFMPDGEFDHPAVDPVTHPHLVRHKLYRLARPAGR</sequence>
<name>A0A916XXU5_9HYPH</name>
<dbReference type="RefSeq" id="WP_188850858.1">
    <property type="nucleotide sequence ID" value="NZ_BMJJ01000005.1"/>
</dbReference>
<dbReference type="EMBL" id="BMJJ01000005">
    <property type="protein sequence ID" value="GGD20266.1"/>
    <property type="molecule type" value="Genomic_DNA"/>
</dbReference>
<dbReference type="Pfam" id="PF13302">
    <property type="entry name" value="Acetyltransf_3"/>
    <property type="match status" value="1"/>
</dbReference>
<dbReference type="InterPro" id="IPR000182">
    <property type="entry name" value="GNAT_dom"/>
</dbReference>
<organism evidence="2 3">
    <name type="scientific">Aureimonas glaciei</name>
    <dbReference type="NCBI Taxonomy" id="1776957"/>
    <lineage>
        <taxon>Bacteria</taxon>
        <taxon>Pseudomonadati</taxon>
        <taxon>Pseudomonadota</taxon>
        <taxon>Alphaproteobacteria</taxon>
        <taxon>Hyphomicrobiales</taxon>
        <taxon>Aurantimonadaceae</taxon>
        <taxon>Aureimonas</taxon>
    </lineage>
</organism>
<comment type="caution">
    <text evidence="2">The sequence shown here is derived from an EMBL/GenBank/DDBJ whole genome shotgun (WGS) entry which is preliminary data.</text>
</comment>
<dbReference type="PANTHER" id="PTHR43792">
    <property type="entry name" value="GNAT FAMILY, PUTATIVE (AFU_ORTHOLOGUE AFUA_3G00765)-RELATED-RELATED"/>
    <property type="match status" value="1"/>
</dbReference>
<dbReference type="InterPro" id="IPR016181">
    <property type="entry name" value="Acyl_CoA_acyltransferase"/>
</dbReference>
<evidence type="ECO:0000259" key="1">
    <source>
        <dbReference type="PROSITE" id="PS51186"/>
    </source>
</evidence>
<reference evidence="2" key="2">
    <citation type="submission" date="2020-09" db="EMBL/GenBank/DDBJ databases">
        <authorList>
            <person name="Sun Q."/>
            <person name="Zhou Y."/>
        </authorList>
    </citation>
    <scope>NUCLEOTIDE SEQUENCE</scope>
    <source>
        <strain evidence="2">CGMCC 1.15493</strain>
    </source>
</reference>
<dbReference type="SUPFAM" id="SSF55729">
    <property type="entry name" value="Acyl-CoA N-acyltransferases (Nat)"/>
    <property type="match status" value="1"/>
</dbReference>
<dbReference type="PROSITE" id="PS51186">
    <property type="entry name" value="GNAT"/>
    <property type="match status" value="1"/>
</dbReference>
<reference evidence="2" key="1">
    <citation type="journal article" date="2014" name="Int. J. Syst. Evol. Microbiol.">
        <title>Complete genome sequence of Corynebacterium casei LMG S-19264T (=DSM 44701T), isolated from a smear-ripened cheese.</title>
        <authorList>
            <consortium name="US DOE Joint Genome Institute (JGI-PGF)"/>
            <person name="Walter F."/>
            <person name="Albersmeier A."/>
            <person name="Kalinowski J."/>
            <person name="Ruckert C."/>
        </authorList>
    </citation>
    <scope>NUCLEOTIDE SEQUENCE</scope>
    <source>
        <strain evidence="2">CGMCC 1.15493</strain>
    </source>
</reference>
<proteinExistence type="predicted"/>
<dbReference type="PANTHER" id="PTHR43792:SF1">
    <property type="entry name" value="N-ACETYLTRANSFERASE DOMAIN-CONTAINING PROTEIN"/>
    <property type="match status" value="1"/>
</dbReference>
<feature type="domain" description="N-acetyltransferase" evidence="1">
    <location>
        <begin position="9"/>
        <end position="174"/>
    </location>
</feature>
<dbReference type="Gene3D" id="3.40.630.30">
    <property type="match status" value="1"/>
</dbReference>